<dbReference type="GeneID" id="34794121"/>
<dbReference type="GO" id="GO:0004519">
    <property type="term" value="F:endonuclease activity"/>
    <property type="evidence" value="ECO:0007669"/>
    <property type="project" value="UniProtKB-KW"/>
</dbReference>
<dbReference type="Pfam" id="PF08722">
    <property type="entry name" value="Tn7_TnsA-like_N"/>
    <property type="match status" value="1"/>
</dbReference>
<dbReference type="Pfam" id="PF08721">
    <property type="entry name" value="Tn7_Tnp_TnsA_C"/>
    <property type="match status" value="1"/>
</dbReference>
<dbReference type="RefSeq" id="WP_012435740.1">
    <property type="nucleotide sequence ID" value="NZ_CP012605.1"/>
</dbReference>
<feature type="domain" description="TnsA endonuclease N-terminal" evidence="2">
    <location>
        <begin position="43"/>
        <end position="124"/>
    </location>
</feature>
<evidence type="ECO:0000259" key="2">
    <source>
        <dbReference type="Pfam" id="PF08722"/>
    </source>
</evidence>
<protein>
    <submittedName>
        <fullName evidence="3">TnsA endonuclease N terminal family protein</fullName>
    </submittedName>
</protein>
<feature type="domain" description="TnsA endonuclease C-terminal" evidence="1">
    <location>
        <begin position="126"/>
        <end position="201"/>
    </location>
</feature>
<gene>
    <name evidence="3" type="ORF">ACS15_2945</name>
</gene>
<dbReference type="Proteomes" id="UP000077927">
    <property type="component" value="Chromosome 1"/>
</dbReference>
<evidence type="ECO:0000313" key="4">
    <source>
        <dbReference type="Proteomes" id="UP000077927"/>
    </source>
</evidence>
<dbReference type="EMBL" id="CP012605">
    <property type="protein sequence ID" value="ANH73506.1"/>
    <property type="molecule type" value="Genomic_DNA"/>
</dbReference>
<keyword evidence="3" id="KW-0540">Nuclease</keyword>
<organism evidence="3 4">
    <name type="scientific">Ralstonia insidiosa</name>
    <dbReference type="NCBI Taxonomy" id="190721"/>
    <lineage>
        <taxon>Bacteria</taxon>
        <taxon>Pseudomonadati</taxon>
        <taxon>Pseudomonadota</taxon>
        <taxon>Betaproteobacteria</taxon>
        <taxon>Burkholderiales</taxon>
        <taxon>Burkholderiaceae</taxon>
        <taxon>Ralstonia</taxon>
    </lineage>
</organism>
<reference evidence="3 4" key="1">
    <citation type="submission" date="2015-09" db="EMBL/GenBank/DDBJ databases">
        <authorList>
            <person name="Xu Y."/>
            <person name="Nagy A."/>
            <person name="Liu N.T."/>
            <person name="Nou X."/>
        </authorList>
    </citation>
    <scope>NUCLEOTIDE SEQUENCE [LARGE SCALE GENOMIC DNA]</scope>
    <source>
        <strain evidence="3 4">FC1138</strain>
    </source>
</reference>
<proteinExistence type="predicted"/>
<evidence type="ECO:0000259" key="1">
    <source>
        <dbReference type="Pfam" id="PF08721"/>
    </source>
</evidence>
<evidence type="ECO:0000313" key="3">
    <source>
        <dbReference type="EMBL" id="ANH73506.1"/>
    </source>
</evidence>
<name>A0AAC9BG92_9RALS</name>
<keyword evidence="3" id="KW-0378">Hydrolase</keyword>
<dbReference type="KEGG" id="rin:ACS15_2945"/>
<sequence>MPVRRIPKNYLFVTGRHPSPLADEVIEFESILEKEYMLLLDSDPQVESYECQPVKIALSRGRVYVPDLLVTYRCSPSGNQRSPELVEIKKREYLDRHAETYREKFAAATVVAEERGWVFVTRTEIDIRTQHVQNLKFLHRYRHTPADPVAVERLLAAMRRLDSPTTPETLLGSLADTLEMRAGLIPVLWHLVAHGEIQADLQIPLTDSTQLFLPS</sequence>
<keyword evidence="3" id="KW-0255">Endonuclease</keyword>
<dbReference type="InterPro" id="IPR014832">
    <property type="entry name" value="TnsA_C"/>
</dbReference>
<accession>A0AAC9BG92</accession>
<dbReference type="AlphaFoldDB" id="A0AAC9BG92"/>
<dbReference type="InterPro" id="IPR014833">
    <property type="entry name" value="TnsA_N"/>
</dbReference>